<gene>
    <name evidence="1" type="ORF">AUCHE_18_00790</name>
</gene>
<dbReference type="InterPro" id="IPR047990">
    <property type="entry name" value="DLW39-like"/>
</dbReference>
<dbReference type="RefSeq" id="WP_006503836.1">
    <property type="nucleotide sequence ID" value="NZ_BAGZ01000018.1"/>
</dbReference>
<dbReference type="NCBIfam" id="NF038356">
    <property type="entry name" value="actino_DLW39"/>
    <property type="match status" value="1"/>
</dbReference>
<reference evidence="1 2" key="1">
    <citation type="submission" date="2012-08" db="EMBL/GenBank/DDBJ databases">
        <title>Whole genome shotgun sequence of Austwickia chelonae NBRC 105200.</title>
        <authorList>
            <person name="Yoshida I."/>
            <person name="Hosoyama A."/>
            <person name="Tsuchikane K."/>
            <person name="Katsumata H."/>
            <person name="Ando Y."/>
            <person name="Ohji S."/>
            <person name="Hamada M."/>
            <person name="Tamura T."/>
            <person name="Yamazoe A."/>
            <person name="Yamazaki S."/>
            <person name="Fujita N."/>
        </authorList>
    </citation>
    <scope>NUCLEOTIDE SEQUENCE [LARGE SCALE GENOMIC DNA]</scope>
    <source>
        <strain evidence="1 2">NBRC 105200</strain>
    </source>
</reference>
<evidence type="ECO:0000313" key="1">
    <source>
        <dbReference type="EMBL" id="GAB79079.1"/>
    </source>
</evidence>
<dbReference type="STRING" id="100225.SAMN05421595_2939"/>
<protein>
    <submittedName>
        <fullName evidence="1">Uncharacterized protein</fullName>
    </submittedName>
</protein>
<organism evidence="1 2">
    <name type="scientific">Austwickia chelonae NBRC 105200</name>
    <dbReference type="NCBI Taxonomy" id="1184607"/>
    <lineage>
        <taxon>Bacteria</taxon>
        <taxon>Bacillati</taxon>
        <taxon>Actinomycetota</taxon>
        <taxon>Actinomycetes</taxon>
        <taxon>Micrococcales</taxon>
        <taxon>Dermatophilaceae</taxon>
        <taxon>Austwickia</taxon>
    </lineage>
</organism>
<proteinExistence type="predicted"/>
<dbReference type="Proteomes" id="UP000008495">
    <property type="component" value="Unassembled WGS sequence"/>
</dbReference>
<evidence type="ECO:0000313" key="2">
    <source>
        <dbReference type="Proteomes" id="UP000008495"/>
    </source>
</evidence>
<accession>K6VQS8</accession>
<sequence length="46" mass="4992">MRKFVVLGVAVATGFFVARKLQAKQEDQALWAEATDPAPAPVRHLG</sequence>
<keyword evidence="2" id="KW-1185">Reference proteome</keyword>
<name>K6VQS8_9MICO</name>
<comment type="caution">
    <text evidence="1">The sequence shown here is derived from an EMBL/GenBank/DDBJ whole genome shotgun (WGS) entry which is preliminary data.</text>
</comment>
<dbReference type="AlphaFoldDB" id="K6VQS8"/>
<dbReference type="EMBL" id="BAGZ01000018">
    <property type="protein sequence ID" value="GAB79079.1"/>
    <property type="molecule type" value="Genomic_DNA"/>
</dbReference>